<dbReference type="OrthoDB" id="7218549at2"/>
<evidence type="ECO:0000313" key="2">
    <source>
        <dbReference type="Proteomes" id="UP000282957"/>
    </source>
</evidence>
<accession>A0A437MFG5</accession>
<name>A0A437MFG5_9PROT</name>
<organism evidence="1 2">
    <name type="scientific">Rhodovarius crocodyli</name>
    <dbReference type="NCBI Taxonomy" id="1979269"/>
    <lineage>
        <taxon>Bacteria</taxon>
        <taxon>Pseudomonadati</taxon>
        <taxon>Pseudomonadota</taxon>
        <taxon>Alphaproteobacteria</taxon>
        <taxon>Acetobacterales</taxon>
        <taxon>Roseomonadaceae</taxon>
        <taxon>Rhodovarius</taxon>
    </lineage>
</organism>
<gene>
    <name evidence="1" type="ORF">EOD42_14770</name>
</gene>
<proteinExistence type="predicted"/>
<keyword evidence="2" id="KW-1185">Reference proteome</keyword>
<sequence length="134" mass="13658">MRESPVQGPPAVTVHGMDHVRAVLQLQRPATLLSAGAAASAIGAPGFLAMLRAGGWDGRLPAILDCGTAPGHALGALLAGVPQVVLAPCPARAGLMALHPGRILAEAPPSLDMATWNPRRGTGWIEAWLANRGG</sequence>
<reference evidence="1 2" key="1">
    <citation type="submission" date="2019-01" db="EMBL/GenBank/DDBJ databases">
        <authorList>
            <person name="Chen W.-M."/>
        </authorList>
    </citation>
    <scope>NUCLEOTIDE SEQUENCE [LARGE SCALE GENOMIC DNA]</scope>
    <source>
        <strain evidence="1 2">CCP-6</strain>
    </source>
</reference>
<protein>
    <submittedName>
        <fullName evidence="1">Uncharacterized protein</fullName>
    </submittedName>
</protein>
<evidence type="ECO:0000313" key="1">
    <source>
        <dbReference type="EMBL" id="RVT96365.1"/>
    </source>
</evidence>
<comment type="caution">
    <text evidence="1">The sequence shown here is derived from an EMBL/GenBank/DDBJ whole genome shotgun (WGS) entry which is preliminary data.</text>
</comment>
<dbReference type="AlphaFoldDB" id="A0A437MFG5"/>
<dbReference type="EMBL" id="SACL01000004">
    <property type="protein sequence ID" value="RVT96365.1"/>
    <property type="molecule type" value="Genomic_DNA"/>
</dbReference>
<dbReference type="RefSeq" id="WP_127788298.1">
    <property type="nucleotide sequence ID" value="NZ_SACL01000004.1"/>
</dbReference>
<dbReference type="Proteomes" id="UP000282957">
    <property type="component" value="Unassembled WGS sequence"/>
</dbReference>